<dbReference type="InterPro" id="IPR013384">
    <property type="entry name" value="Flagell_FlgL"/>
</dbReference>
<evidence type="ECO:0000313" key="3">
    <source>
        <dbReference type="Proteomes" id="UP000886748"/>
    </source>
</evidence>
<evidence type="ECO:0000313" key="2">
    <source>
        <dbReference type="EMBL" id="HIU92075.1"/>
    </source>
</evidence>
<keyword evidence="2" id="KW-0966">Cell projection</keyword>
<sequence>MRVTSTSIQNMVGNISSQQSQLYELYNKINSGQKYTNISDNPIDAADIVRLNKQLSEIGAYSRNVQNATTQINAQDEAFSTIVDKLQRINDLAIQAANSASGEDGFKACKAEIEELKKTIVNLANTQYDGKYIFAGTNVTTKPFELADDGTITYHGTPANNTAGYERYLEISDGVKVELNSSGDSIFGTYDPNDPNNSSGLFKVLGDLEAALNTDPMDNDAVREQLDPLQASIKHISEIQSVHSSTVTKLTMTTEMLDSTEINLKSKLAAISEVDLPSAITELVQQNYSLQASMQAYTIISNQSLLDYI</sequence>
<protein>
    <submittedName>
        <fullName evidence="2">Flagellar hook-associated protein FlgL</fullName>
    </submittedName>
</protein>
<dbReference type="PANTHER" id="PTHR42792:SF1">
    <property type="entry name" value="FLAGELLAR HOOK-ASSOCIATED PROTEIN 3"/>
    <property type="match status" value="1"/>
</dbReference>
<dbReference type="GO" id="GO:0071973">
    <property type="term" value="P:bacterial-type flagellum-dependent cell motility"/>
    <property type="evidence" value="ECO:0007669"/>
    <property type="project" value="InterPro"/>
</dbReference>
<dbReference type="EMBL" id="DVOD01000020">
    <property type="protein sequence ID" value="HIU92075.1"/>
    <property type="molecule type" value="Genomic_DNA"/>
</dbReference>
<feature type="domain" description="Flagellin N-terminal" evidence="1">
    <location>
        <begin position="6"/>
        <end position="138"/>
    </location>
</feature>
<reference evidence="2" key="1">
    <citation type="submission" date="2020-10" db="EMBL/GenBank/DDBJ databases">
        <authorList>
            <person name="Gilroy R."/>
        </authorList>
    </citation>
    <scope>NUCLEOTIDE SEQUENCE</scope>
    <source>
        <strain evidence="2">CHK154-7741</strain>
    </source>
</reference>
<dbReference type="Proteomes" id="UP000886748">
    <property type="component" value="Unassembled WGS sequence"/>
</dbReference>
<reference evidence="2" key="2">
    <citation type="journal article" date="2021" name="PeerJ">
        <title>Extensive microbial diversity within the chicken gut microbiome revealed by metagenomics and culture.</title>
        <authorList>
            <person name="Gilroy R."/>
            <person name="Ravi A."/>
            <person name="Getino M."/>
            <person name="Pursley I."/>
            <person name="Horton D.L."/>
            <person name="Alikhan N.F."/>
            <person name="Baker D."/>
            <person name="Gharbi K."/>
            <person name="Hall N."/>
            <person name="Watson M."/>
            <person name="Adriaenssens E.M."/>
            <person name="Foster-Nyarko E."/>
            <person name="Jarju S."/>
            <person name="Secka A."/>
            <person name="Antonio M."/>
            <person name="Oren A."/>
            <person name="Chaudhuri R.R."/>
            <person name="La Ragione R."/>
            <person name="Hildebrand F."/>
            <person name="Pallen M.J."/>
        </authorList>
    </citation>
    <scope>NUCLEOTIDE SEQUENCE</scope>
    <source>
        <strain evidence="2">CHK154-7741</strain>
    </source>
</reference>
<dbReference type="GO" id="GO:0009424">
    <property type="term" value="C:bacterial-type flagellum hook"/>
    <property type="evidence" value="ECO:0007669"/>
    <property type="project" value="InterPro"/>
</dbReference>
<organism evidence="2 3">
    <name type="scientific">Candidatus Limenecus avicola</name>
    <dbReference type="NCBI Taxonomy" id="2840847"/>
    <lineage>
        <taxon>Bacteria</taxon>
        <taxon>Bacillati</taxon>
        <taxon>Bacillota</taxon>
        <taxon>Clostridia</taxon>
        <taxon>Eubacteriales</taxon>
        <taxon>Clostridiaceae</taxon>
        <taxon>Clostridiaceae incertae sedis</taxon>
        <taxon>Candidatus Limenecus</taxon>
    </lineage>
</organism>
<proteinExistence type="predicted"/>
<dbReference type="AlphaFoldDB" id="A0A9D1MZL4"/>
<gene>
    <name evidence="2" type="primary">flgL</name>
    <name evidence="2" type="ORF">IAD26_02950</name>
</gene>
<dbReference type="Gene3D" id="1.20.1330.10">
    <property type="entry name" value="f41 fragment of flagellin, N-terminal domain"/>
    <property type="match status" value="1"/>
</dbReference>
<dbReference type="InterPro" id="IPR001492">
    <property type="entry name" value="Flagellin"/>
</dbReference>
<name>A0A9D1MZL4_9CLOT</name>
<dbReference type="NCBIfam" id="TIGR02550">
    <property type="entry name" value="flagell_flgL"/>
    <property type="match status" value="1"/>
</dbReference>
<dbReference type="PANTHER" id="PTHR42792">
    <property type="entry name" value="FLAGELLIN"/>
    <property type="match status" value="1"/>
</dbReference>
<dbReference type="Pfam" id="PF00669">
    <property type="entry name" value="Flagellin_N"/>
    <property type="match status" value="1"/>
</dbReference>
<dbReference type="SUPFAM" id="SSF64518">
    <property type="entry name" value="Phase 1 flagellin"/>
    <property type="match status" value="1"/>
</dbReference>
<dbReference type="InterPro" id="IPR001029">
    <property type="entry name" value="Flagellin_N"/>
</dbReference>
<evidence type="ECO:0000259" key="1">
    <source>
        <dbReference type="Pfam" id="PF00669"/>
    </source>
</evidence>
<dbReference type="GO" id="GO:0005198">
    <property type="term" value="F:structural molecule activity"/>
    <property type="evidence" value="ECO:0007669"/>
    <property type="project" value="InterPro"/>
</dbReference>
<comment type="caution">
    <text evidence="2">The sequence shown here is derived from an EMBL/GenBank/DDBJ whole genome shotgun (WGS) entry which is preliminary data.</text>
</comment>
<keyword evidence="2" id="KW-0969">Cilium</keyword>
<accession>A0A9D1MZL4</accession>
<keyword evidence="2" id="KW-0282">Flagellum</keyword>